<name>A0A6A7CBZ4_9PEZI</name>
<dbReference type="EMBL" id="MU005958">
    <property type="protein sequence ID" value="KAF2864028.1"/>
    <property type="molecule type" value="Genomic_DNA"/>
</dbReference>
<sequence length="124" mass="12206">MTDDDRIPSGKSTLVRDETKINCKLDGSTSATCTGASTVDNSAKSQTTTLALTNQSSIKVTLTAGATSAVMAGQVPGTPETSAGGNHALYTNAPQPSVNGAGAVGARAALAIGVVAFLGVAILV</sequence>
<feature type="transmembrane region" description="Helical" evidence="1">
    <location>
        <begin position="104"/>
        <end position="123"/>
    </location>
</feature>
<keyword evidence="3" id="KW-1185">Reference proteome</keyword>
<keyword evidence="1" id="KW-0472">Membrane</keyword>
<proteinExistence type="predicted"/>
<keyword evidence="1" id="KW-0812">Transmembrane</keyword>
<accession>A0A6A7CBZ4</accession>
<evidence type="ECO:0000313" key="3">
    <source>
        <dbReference type="Proteomes" id="UP000799421"/>
    </source>
</evidence>
<reference evidence="2" key="1">
    <citation type="journal article" date="2020" name="Stud. Mycol.">
        <title>101 Dothideomycetes genomes: a test case for predicting lifestyles and emergence of pathogens.</title>
        <authorList>
            <person name="Haridas S."/>
            <person name="Albert R."/>
            <person name="Binder M."/>
            <person name="Bloem J."/>
            <person name="Labutti K."/>
            <person name="Salamov A."/>
            <person name="Andreopoulos B."/>
            <person name="Baker S."/>
            <person name="Barry K."/>
            <person name="Bills G."/>
            <person name="Bluhm B."/>
            <person name="Cannon C."/>
            <person name="Castanera R."/>
            <person name="Culley D."/>
            <person name="Daum C."/>
            <person name="Ezra D."/>
            <person name="Gonzalez J."/>
            <person name="Henrissat B."/>
            <person name="Kuo A."/>
            <person name="Liang C."/>
            <person name="Lipzen A."/>
            <person name="Lutzoni F."/>
            <person name="Magnuson J."/>
            <person name="Mondo S."/>
            <person name="Nolan M."/>
            <person name="Ohm R."/>
            <person name="Pangilinan J."/>
            <person name="Park H.-J."/>
            <person name="Ramirez L."/>
            <person name="Alfaro M."/>
            <person name="Sun H."/>
            <person name="Tritt A."/>
            <person name="Yoshinaga Y."/>
            <person name="Zwiers L.-H."/>
            <person name="Turgeon B."/>
            <person name="Goodwin S."/>
            <person name="Spatafora J."/>
            <person name="Crous P."/>
            <person name="Grigoriev I."/>
        </authorList>
    </citation>
    <scope>NUCLEOTIDE SEQUENCE</scope>
    <source>
        <strain evidence="2">CBS 480.64</strain>
    </source>
</reference>
<gene>
    <name evidence="2" type="ORF">K470DRAFT_254352</name>
</gene>
<organism evidence="2 3">
    <name type="scientific">Piedraia hortae CBS 480.64</name>
    <dbReference type="NCBI Taxonomy" id="1314780"/>
    <lineage>
        <taxon>Eukaryota</taxon>
        <taxon>Fungi</taxon>
        <taxon>Dikarya</taxon>
        <taxon>Ascomycota</taxon>
        <taxon>Pezizomycotina</taxon>
        <taxon>Dothideomycetes</taxon>
        <taxon>Dothideomycetidae</taxon>
        <taxon>Capnodiales</taxon>
        <taxon>Piedraiaceae</taxon>
        <taxon>Piedraia</taxon>
    </lineage>
</organism>
<dbReference type="AlphaFoldDB" id="A0A6A7CBZ4"/>
<protein>
    <submittedName>
        <fullName evidence="2">Uncharacterized protein</fullName>
    </submittedName>
</protein>
<keyword evidence="1" id="KW-1133">Transmembrane helix</keyword>
<evidence type="ECO:0000256" key="1">
    <source>
        <dbReference type="SAM" id="Phobius"/>
    </source>
</evidence>
<evidence type="ECO:0000313" key="2">
    <source>
        <dbReference type="EMBL" id="KAF2864028.1"/>
    </source>
</evidence>
<dbReference type="Proteomes" id="UP000799421">
    <property type="component" value="Unassembled WGS sequence"/>
</dbReference>